<dbReference type="EMBL" id="MU118063">
    <property type="protein sequence ID" value="KAF9646272.1"/>
    <property type="molecule type" value="Genomic_DNA"/>
</dbReference>
<comment type="caution">
    <text evidence="1">The sequence shown here is derived from an EMBL/GenBank/DDBJ whole genome shotgun (WGS) entry which is preliminary data.</text>
</comment>
<sequence>MDWTAVGYQLGVLTIANRQSPMTRFVMHGSTVKYVLVLDFLGHILPFLHLSPLRMNLLSAKL</sequence>
<evidence type="ECO:0000313" key="2">
    <source>
        <dbReference type="Proteomes" id="UP000886501"/>
    </source>
</evidence>
<evidence type="ECO:0000313" key="1">
    <source>
        <dbReference type="EMBL" id="KAF9646272.1"/>
    </source>
</evidence>
<gene>
    <name evidence="1" type="ORF">BDM02DRAFT_3118933</name>
</gene>
<name>A0ACB6Z9L0_THEGA</name>
<dbReference type="Proteomes" id="UP000886501">
    <property type="component" value="Unassembled WGS sequence"/>
</dbReference>
<reference evidence="1" key="2">
    <citation type="journal article" date="2020" name="Nat. Commun.">
        <title>Large-scale genome sequencing of mycorrhizal fungi provides insights into the early evolution of symbiotic traits.</title>
        <authorList>
            <person name="Miyauchi S."/>
            <person name="Kiss E."/>
            <person name="Kuo A."/>
            <person name="Drula E."/>
            <person name="Kohler A."/>
            <person name="Sanchez-Garcia M."/>
            <person name="Morin E."/>
            <person name="Andreopoulos B."/>
            <person name="Barry K.W."/>
            <person name="Bonito G."/>
            <person name="Buee M."/>
            <person name="Carver A."/>
            <person name="Chen C."/>
            <person name="Cichocki N."/>
            <person name="Clum A."/>
            <person name="Culley D."/>
            <person name="Crous P.W."/>
            <person name="Fauchery L."/>
            <person name="Girlanda M."/>
            <person name="Hayes R.D."/>
            <person name="Keri Z."/>
            <person name="LaButti K."/>
            <person name="Lipzen A."/>
            <person name="Lombard V."/>
            <person name="Magnuson J."/>
            <person name="Maillard F."/>
            <person name="Murat C."/>
            <person name="Nolan M."/>
            <person name="Ohm R.A."/>
            <person name="Pangilinan J."/>
            <person name="Pereira M.F."/>
            <person name="Perotto S."/>
            <person name="Peter M."/>
            <person name="Pfister S."/>
            <person name="Riley R."/>
            <person name="Sitrit Y."/>
            <person name="Stielow J.B."/>
            <person name="Szollosi G."/>
            <person name="Zifcakova L."/>
            <person name="Stursova M."/>
            <person name="Spatafora J.W."/>
            <person name="Tedersoo L."/>
            <person name="Vaario L.M."/>
            <person name="Yamada A."/>
            <person name="Yan M."/>
            <person name="Wang P."/>
            <person name="Xu J."/>
            <person name="Bruns T."/>
            <person name="Baldrian P."/>
            <person name="Vilgalys R."/>
            <person name="Dunand C."/>
            <person name="Henrissat B."/>
            <person name="Grigoriev I.V."/>
            <person name="Hibbett D."/>
            <person name="Nagy L.G."/>
            <person name="Martin F.M."/>
        </authorList>
    </citation>
    <scope>NUCLEOTIDE SEQUENCE</scope>
    <source>
        <strain evidence="1">P2</strain>
    </source>
</reference>
<proteinExistence type="predicted"/>
<organism evidence="1 2">
    <name type="scientific">Thelephora ganbajun</name>
    <name type="common">Ganba fungus</name>
    <dbReference type="NCBI Taxonomy" id="370292"/>
    <lineage>
        <taxon>Eukaryota</taxon>
        <taxon>Fungi</taxon>
        <taxon>Dikarya</taxon>
        <taxon>Basidiomycota</taxon>
        <taxon>Agaricomycotina</taxon>
        <taxon>Agaricomycetes</taxon>
        <taxon>Thelephorales</taxon>
        <taxon>Thelephoraceae</taxon>
        <taxon>Thelephora</taxon>
    </lineage>
</organism>
<accession>A0ACB6Z9L0</accession>
<reference evidence="1" key="1">
    <citation type="submission" date="2019-10" db="EMBL/GenBank/DDBJ databases">
        <authorList>
            <consortium name="DOE Joint Genome Institute"/>
            <person name="Kuo A."/>
            <person name="Miyauchi S."/>
            <person name="Kiss E."/>
            <person name="Drula E."/>
            <person name="Kohler A."/>
            <person name="Sanchez-Garcia M."/>
            <person name="Andreopoulos B."/>
            <person name="Barry K.W."/>
            <person name="Bonito G."/>
            <person name="Buee M."/>
            <person name="Carver A."/>
            <person name="Chen C."/>
            <person name="Cichocki N."/>
            <person name="Clum A."/>
            <person name="Culley D."/>
            <person name="Crous P.W."/>
            <person name="Fauchery L."/>
            <person name="Girlanda M."/>
            <person name="Hayes R."/>
            <person name="Keri Z."/>
            <person name="Labutti K."/>
            <person name="Lipzen A."/>
            <person name="Lombard V."/>
            <person name="Magnuson J."/>
            <person name="Maillard F."/>
            <person name="Morin E."/>
            <person name="Murat C."/>
            <person name="Nolan M."/>
            <person name="Ohm R."/>
            <person name="Pangilinan J."/>
            <person name="Pereira M."/>
            <person name="Perotto S."/>
            <person name="Peter M."/>
            <person name="Riley R."/>
            <person name="Sitrit Y."/>
            <person name="Stielow B."/>
            <person name="Szollosi G."/>
            <person name="Zifcakova L."/>
            <person name="Stursova M."/>
            <person name="Spatafora J.W."/>
            <person name="Tedersoo L."/>
            <person name="Vaario L.-M."/>
            <person name="Yamada A."/>
            <person name="Yan M."/>
            <person name="Wang P."/>
            <person name="Xu J."/>
            <person name="Bruns T."/>
            <person name="Baldrian P."/>
            <person name="Vilgalys R."/>
            <person name="Henrissat B."/>
            <person name="Grigoriev I.V."/>
            <person name="Hibbett D."/>
            <person name="Nagy L.G."/>
            <person name="Martin F.M."/>
        </authorList>
    </citation>
    <scope>NUCLEOTIDE SEQUENCE</scope>
    <source>
        <strain evidence="1">P2</strain>
    </source>
</reference>
<protein>
    <submittedName>
        <fullName evidence="1">Uncharacterized protein</fullName>
    </submittedName>
</protein>
<keyword evidence="2" id="KW-1185">Reference proteome</keyword>